<keyword evidence="4" id="KW-1185">Reference proteome</keyword>
<evidence type="ECO:0000259" key="2">
    <source>
        <dbReference type="Pfam" id="PF14145"/>
    </source>
</evidence>
<accession>A0A6B2JNJ4</accession>
<reference evidence="3 4" key="1">
    <citation type="submission" date="2020-02" db="EMBL/GenBank/DDBJ databases">
        <title>Pseudoroseicyclus tamarix, sp. nov., isolated from offshore sediment of a Tamarix chinensis forest.</title>
        <authorList>
            <person name="Gai Y."/>
        </authorList>
    </citation>
    <scope>NUCLEOTIDE SEQUENCE [LARGE SCALE GENOMIC DNA]</scope>
    <source>
        <strain evidence="3 4">CLL3-39</strain>
    </source>
</reference>
<feature type="transmembrane region" description="Helical" evidence="1">
    <location>
        <begin position="52"/>
        <end position="70"/>
    </location>
</feature>
<keyword evidence="1" id="KW-0472">Membrane</keyword>
<name>A0A6B2JNJ4_9RHOB</name>
<feature type="domain" description="YrhK" evidence="2">
    <location>
        <begin position="21"/>
        <end position="75"/>
    </location>
</feature>
<gene>
    <name evidence="3" type="ORF">GZA08_00740</name>
</gene>
<evidence type="ECO:0000256" key="1">
    <source>
        <dbReference type="SAM" id="Phobius"/>
    </source>
</evidence>
<keyword evidence="1" id="KW-0812">Transmembrane</keyword>
<dbReference type="EMBL" id="JAAGAB010000001">
    <property type="protein sequence ID" value="NDU99494.1"/>
    <property type="molecule type" value="Genomic_DNA"/>
</dbReference>
<dbReference type="RefSeq" id="WP_163889042.1">
    <property type="nucleotide sequence ID" value="NZ_JAAFYS010000001.1"/>
</dbReference>
<evidence type="ECO:0000313" key="4">
    <source>
        <dbReference type="Proteomes" id="UP000474757"/>
    </source>
</evidence>
<dbReference type="InterPro" id="IPR025424">
    <property type="entry name" value="YrhK_domain"/>
</dbReference>
<comment type="caution">
    <text evidence="3">The sequence shown here is derived from an EMBL/GenBank/DDBJ whole genome shotgun (WGS) entry which is preliminary data.</text>
</comment>
<keyword evidence="1" id="KW-1133">Transmembrane helix</keyword>
<feature type="transmembrane region" description="Helical" evidence="1">
    <location>
        <begin position="24"/>
        <end position="46"/>
    </location>
</feature>
<dbReference type="Proteomes" id="UP000474757">
    <property type="component" value="Unassembled WGS sequence"/>
</dbReference>
<organism evidence="3 4">
    <name type="scientific">Pseudoroseicyclus tamaricis</name>
    <dbReference type="NCBI Taxonomy" id="2705421"/>
    <lineage>
        <taxon>Bacteria</taxon>
        <taxon>Pseudomonadati</taxon>
        <taxon>Pseudomonadota</taxon>
        <taxon>Alphaproteobacteria</taxon>
        <taxon>Rhodobacterales</taxon>
        <taxon>Paracoccaceae</taxon>
        <taxon>Pseudoroseicyclus</taxon>
    </lineage>
</organism>
<sequence>MTLFHHDRRHQNEASRRLWARYEIAYTFVDFGAALCFIVGSVMFFFENWQTPGTWFFLVGSILFAAKPTIRLARELKLYEMGDEDDLAKRYEA</sequence>
<dbReference type="Pfam" id="PF14145">
    <property type="entry name" value="YrhK"/>
    <property type="match status" value="1"/>
</dbReference>
<evidence type="ECO:0000313" key="3">
    <source>
        <dbReference type="EMBL" id="NDU99494.1"/>
    </source>
</evidence>
<protein>
    <recommendedName>
        <fullName evidence="2">YrhK domain-containing protein</fullName>
    </recommendedName>
</protein>
<proteinExistence type="predicted"/>
<dbReference type="AlphaFoldDB" id="A0A6B2JNJ4"/>